<dbReference type="SUPFAM" id="SSF56112">
    <property type="entry name" value="Protein kinase-like (PK-like)"/>
    <property type="match status" value="1"/>
</dbReference>
<keyword evidence="19" id="KW-1185">Reference proteome</keyword>
<evidence type="ECO:0000256" key="2">
    <source>
        <dbReference type="ARBA" id="ARBA00012513"/>
    </source>
</evidence>
<dbReference type="InterPro" id="IPR011009">
    <property type="entry name" value="Kinase-like_dom_sf"/>
</dbReference>
<dbReference type="InterPro" id="IPR008271">
    <property type="entry name" value="Ser/Thr_kinase_AS"/>
</dbReference>
<dbReference type="InterPro" id="IPR002048">
    <property type="entry name" value="EF_hand_dom"/>
</dbReference>
<dbReference type="FunFam" id="3.30.200.20:FF:000315">
    <property type="entry name" value="Calcium-dependent protein kinase 3"/>
    <property type="match status" value="1"/>
</dbReference>
<evidence type="ECO:0000256" key="10">
    <source>
        <dbReference type="ARBA" id="ARBA00022840"/>
    </source>
</evidence>
<keyword evidence="8 18" id="KW-0418">Kinase</keyword>
<dbReference type="PROSITE" id="PS50222">
    <property type="entry name" value="EF_HAND_2"/>
    <property type="match status" value="4"/>
</dbReference>
<proteinExistence type="inferred from homology"/>
<feature type="domain" description="EF-hand" evidence="15">
    <location>
        <begin position="483"/>
        <end position="518"/>
    </location>
</feature>
<evidence type="ECO:0000256" key="7">
    <source>
        <dbReference type="ARBA" id="ARBA00022741"/>
    </source>
</evidence>
<comment type="caution">
    <text evidence="16">The sequence shown here is derived from an EMBL/GenBank/DDBJ whole genome shotgun (WGS) entry which is preliminary data.</text>
</comment>
<evidence type="ECO:0000313" key="17">
    <source>
        <dbReference type="EMBL" id="CAL1149470.1"/>
    </source>
</evidence>
<evidence type="ECO:0000313" key="16">
    <source>
        <dbReference type="EMBL" id="CAI3996095.1"/>
    </source>
</evidence>
<dbReference type="EMBL" id="CAMXCT010002157">
    <property type="protein sequence ID" value="CAI3996095.1"/>
    <property type="molecule type" value="Genomic_DNA"/>
</dbReference>
<keyword evidence="5" id="KW-0479">Metal-binding</keyword>
<dbReference type="SUPFAM" id="SSF47473">
    <property type="entry name" value="EF-hand"/>
    <property type="match status" value="2"/>
</dbReference>
<dbReference type="Gene3D" id="1.10.510.10">
    <property type="entry name" value="Transferase(Phosphotransferase) domain 1"/>
    <property type="match status" value="1"/>
</dbReference>
<dbReference type="SMART" id="SM00054">
    <property type="entry name" value="EFh"/>
    <property type="match status" value="4"/>
</dbReference>
<dbReference type="Pfam" id="PF13499">
    <property type="entry name" value="EF-hand_7"/>
    <property type="match status" value="1"/>
</dbReference>
<evidence type="ECO:0000256" key="11">
    <source>
        <dbReference type="ARBA" id="ARBA00024334"/>
    </source>
</evidence>
<dbReference type="InterPro" id="IPR011992">
    <property type="entry name" value="EF-hand-dom_pair"/>
</dbReference>
<dbReference type="Gene3D" id="3.30.200.20">
    <property type="entry name" value="Phosphorylase Kinase, domain 1"/>
    <property type="match status" value="1"/>
</dbReference>
<sequence length="777" mass="87090">MQHHGGTYASPVATSGYALHPSQQPAVYVYQGQKYSDFHQLQAAMQQAPLPVAPVAPASAPWGEALKDSAALERKVHELFVQYAGADRKLDPPELHGLAVCVGQQLGVDPMAFGDVRTLFHRFDFSGDGHLDEKETLNLIQYMLRVHRDLQRKRSAQLAQKPHAPDFTAKSIPFKQVETVFDLQKKLGQGGQGAVYLAAERSTQQKRVVKFYDKTCANAPVEDIVEEFKLLTKLDHPKIARVYEVFQDHAYIYVVSEPYFGGDLTTCAQRASENGVALNQHWLAGILRQVCAGILYLHNNKCMHCDIKEPNVMISGDSDWHAPNVVVIDFGLARDFKKYSTGVMGTPGYMPPEVWMQGIWTIYGDVFSMGVMFYNLYCLHQRKAFEGRTVQQLQAQACQLAVDWQPLSNCLSFQHLVQQMMQPSFKARPKVEQVMMHDWWREAGKEETSPISNKAISELGKLRQTSDLHRALMTDMVGRENLTQLKELNDLFASMDVDHSGTVTEAEARQALKNKMPATEIERLVSTLMGDKGSLTYSRFMAEMIAAKKAENDEVLWRMFKELDVDNNNSLDANEIRAMLQKQKVREIMADRTVTDVMDKMGLNRSGSVSFQDFKRALETVQNESQVQDSSSGSSQLREGDKVQYFSSSYAMWMDTTIVALDSTTGAMQLQCKPGYWLPPEEQHKVLRISAFNSQELSNTAFGYATVSAINVPLMDAIAAEMVERIEAGAADNQALSNTAWAFAKCELYYEPLHEAISAAAIRRVSEFVPQGLSNLA</sequence>
<evidence type="ECO:0000256" key="5">
    <source>
        <dbReference type="ARBA" id="ARBA00022723"/>
    </source>
</evidence>
<feature type="domain" description="EF-hand" evidence="15">
    <location>
        <begin position="589"/>
        <end position="624"/>
    </location>
</feature>
<evidence type="ECO:0000256" key="12">
    <source>
        <dbReference type="ARBA" id="ARBA00047899"/>
    </source>
</evidence>
<evidence type="ECO:0000256" key="8">
    <source>
        <dbReference type="ARBA" id="ARBA00022777"/>
    </source>
</evidence>
<dbReference type="PROSITE" id="PS50011">
    <property type="entry name" value="PROTEIN_KINASE_DOM"/>
    <property type="match status" value="1"/>
</dbReference>
<dbReference type="EMBL" id="CAMXCT030002157">
    <property type="protein sequence ID" value="CAL4783407.1"/>
    <property type="molecule type" value="Genomic_DNA"/>
</dbReference>
<feature type="domain" description="Protein kinase" evidence="14">
    <location>
        <begin position="181"/>
        <end position="440"/>
    </location>
</feature>
<comment type="catalytic activity">
    <reaction evidence="13">
        <text>L-seryl-[protein] + ATP = O-phospho-L-seryl-[protein] + ADP + H(+)</text>
        <dbReference type="Rhea" id="RHEA:17989"/>
        <dbReference type="Rhea" id="RHEA-COMP:9863"/>
        <dbReference type="Rhea" id="RHEA-COMP:11604"/>
        <dbReference type="ChEBI" id="CHEBI:15378"/>
        <dbReference type="ChEBI" id="CHEBI:29999"/>
        <dbReference type="ChEBI" id="CHEBI:30616"/>
        <dbReference type="ChEBI" id="CHEBI:83421"/>
        <dbReference type="ChEBI" id="CHEBI:456216"/>
        <dbReference type="EC" id="2.7.11.1"/>
    </reaction>
</comment>
<dbReference type="AlphaFoldDB" id="A0A9P1G345"/>
<dbReference type="InterPro" id="IPR018247">
    <property type="entry name" value="EF_Hand_1_Ca_BS"/>
</dbReference>
<dbReference type="OrthoDB" id="429416at2759"/>
<dbReference type="SMART" id="SM00220">
    <property type="entry name" value="S_TKc"/>
    <property type="match status" value="1"/>
</dbReference>
<evidence type="ECO:0000256" key="13">
    <source>
        <dbReference type="ARBA" id="ARBA00048679"/>
    </source>
</evidence>
<keyword evidence="6" id="KW-0677">Repeat</keyword>
<dbReference type="GO" id="GO:0004674">
    <property type="term" value="F:protein serine/threonine kinase activity"/>
    <property type="evidence" value="ECO:0007669"/>
    <property type="project" value="UniProtKB-KW"/>
</dbReference>
<reference evidence="17" key="2">
    <citation type="submission" date="2024-04" db="EMBL/GenBank/DDBJ databases">
        <authorList>
            <person name="Chen Y."/>
            <person name="Shah S."/>
            <person name="Dougan E. K."/>
            <person name="Thang M."/>
            <person name="Chan C."/>
        </authorList>
    </citation>
    <scope>NUCLEOTIDE SEQUENCE [LARGE SCALE GENOMIC DNA]</scope>
</reference>
<name>A0A9P1G345_9DINO</name>
<protein>
    <recommendedName>
        <fullName evidence="2">non-specific serine/threonine protein kinase</fullName>
        <ecNumber evidence="2">2.7.11.1</ecNumber>
    </recommendedName>
</protein>
<evidence type="ECO:0000313" key="18">
    <source>
        <dbReference type="EMBL" id="CAL4783407.1"/>
    </source>
</evidence>
<accession>A0A9P1G345</accession>
<dbReference type="Proteomes" id="UP001152797">
    <property type="component" value="Unassembled WGS sequence"/>
</dbReference>
<keyword evidence="10" id="KW-0067">ATP-binding</keyword>
<dbReference type="InterPro" id="IPR000719">
    <property type="entry name" value="Prot_kinase_dom"/>
</dbReference>
<dbReference type="PANTHER" id="PTHR24349">
    <property type="entry name" value="SERINE/THREONINE-PROTEIN KINASE"/>
    <property type="match status" value="1"/>
</dbReference>
<dbReference type="PROSITE" id="PS00018">
    <property type="entry name" value="EF_HAND_1"/>
    <property type="match status" value="1"/>
</dbReference>
<dbReference type="EMBL" id="CAMXCT020002157">
    <property type="protein sequence ID" value="CAL1149470.1"/>
    <property type="molecule type" value="Genomic_DNA"/>
</dbReference>
<evidence type="ECO:0000256" key="4">
    <source>
        <dbReference type="ARBA" id="ARBA00022679"/>
    </source>
</evidence>
<dbReference type="GO" id="GO:0005509">
    <property type="term" value="F:calcium ion binding"/>
    <property type="evidence" value="ECO:0007669"/>
    <property type="project" value="InterPro"/>
</dbReference>
<evidence type="ECO:0000256" key="3">
    <source>
        <dbReference type="ARBA" id="ARBA00022527"/>
    </source>
</evidence>
<comment type="similarity">
    <text evidence="11">Belongs to the protein kinase superfamily. Ser/Thr protein kinase family. CDPK subfamily.</text>
</comment>
<gene>
    <name evidence="16" type="ORF">C1SCF055_LOCUS22598</name>
</gene>
<evidence type="ECO:0000256" key="1">
    <source>
        <dbReference type="ARBA" id="ARBA00001946"/>
    </source>
</evidence>
<feature type="domain" description="EF-hand" evidence="15">
    <location>
        <begin position="551"/>
        <end position="586"/>
    </location>
</feature>
<evidence type="ECO:0000313" key="19">
    <source>
        <dbReference type="Proteomes" id="UP001152797"/>
    </source>
</evidence>
<feature type="domain" description="EF-hand" evidence="15">
    <location>
        <begin position="111"/>
        <end position="146"/>
    </location>
</feature>
<dbReference type="Gene3D" id="1.10.238.10">
    <property type="entry name" value="EF-hand"/>
    <property type="match status" value="1"/>
</dbReference>
<evidence type="ECO:0000256" key="6">
    <source>
        <dbReference type="ARBA" id="ARBA00022737"/>
    </source>
</evidence>
<comment type="cofactor">
    <cofactor evidence="1">
        <name>Mg(2+)</name>
        <dbReference type="ChEBI" id="CHEBI:18420"/>
    </cofactor>
</comment>
<keyword evidence="3" id="KW-0723">Serine/threonine-protein kinase</keyword>
<evidence type="ECO:0000259" key="15">
    <source>
        <dbReference type="PROSITE" id="PS50222"/>
    </source>
</evidence>
<organism evidence="16">
    <name type="scientific">Cladocopium goreaui</name>
    <dbReference type="NCBI Taxonomy" id="2562237"/>
    <lineage>
        <taxon>Eukaryota</taxon>
        <taxon>Sar</taxon>
        <taxon>Alveolata</taxon>
        <taxon>Dinophyceae</taxon>
        <taxon>Suessiales</taxon>
        <taxon>Symbiodiniaceae</taxon>
        <taxon>Cladocopium</taxon>
    </lineage>
</organism>
<reference evidence="16" key="1">
    <citation type="submission" date="2022-10" db="EMBL/GenBank/DDBJ databases">
        <authorList>
            <person name="Chen Y."/>
            <person name="Dougan E. K."/>
            <person name="Chan C."/>
            <person name="Rhodes N."/>
            <person name="Thang M."/>
        </authorList>
    </citation>
    <scope>NUCLEOTIDE SEQUENCE</scope>
</reference>
<dbReference type="PROSITE" id="PS00108">
    <property type="entry name" value="PROTEIN_KINASE_ST"/>
    <property type="match status" value="1"/>
</dbReference>
<keyword evidence="9" id="KW-0106">Calcium</keyword>
<dbReference type="Pfam" id="PF00069">
    <property type="entry name" value="Pkinase"/>
    <property type="match status" value="1"/>
</dbReference>
<comment type="catalytic activity">
    <reaction evidence="12">
        <text>L-threonyl-[protein] + ATP = O-phospho-L-threonyl-[protein] + ADP + H(+)</text>
        <dbReference type="Rhea" id="RHEA:46608"/>
        <dbReference type="Rhea" id="RHEA-COMP:11060"/>
        <dbReference type="Rhea" id="RHEA-COMP:11605"/>
        <dbReference type="ChEBI" id="CHEBI:15378"/>
        <dbReference type="ChEBI" id="CHEBI:30013"/>
        <dbReference type="ChEBI" id="CHEBI:30616"/>
        <dbReference type="ChEBI" id="CHEBI:61977"/>
        <dbReference type="ChEBI" id="CHEBI:456216"/>
        <dbReference type="EC" id="2.7.11.1"/>
    </reaction>
</comment>
<dbReference type="GO" id="GO:0005524">
    <property type="term" value="F:ATP binding"/>
    <property type="evidence" value="ECO:0007669"/>
    <property type="project" value="UniProtKB-KW"/>
</dbReference>
<keyword evidence="4" id="KW-0808">Transferase</keyword>
<dbReference type="EC" id="2.7.11.1" evidence="2"/>
<evidence type="ECO:0000256" key="9">
    <source>
        <dbReference type="ARBA" id="ARBA00022837"/>
    </source>
</evidence>
<dbReference type="InterPro" id="IPR050205">
    <property type="entry name" value="CDPK_Ser/Thr_kinases"/>
</dbReference>
<keyword evidence="7" id="KW-0547">Nucleotide-binding</keyword>
<evidence type="ECO:0000259" key="14">
    <source>
        <dbReference type="PROSITE" id="PS50011"/>
    </source>
</evidence>